<dbReference type="PANTHER" id="PTHR39420:SF2">
    <property type="entry name" value="HYDROLASE"/>
    <property type="match status" value="1"/>
</dbReference>
<gene>
    <name evidence="1" type="ORF">A4H34_08100</name>
</gene>
<evidence type="ECO:0008006" key="3">
    <source>
        <dbReference type="Google" id="ProtNLM"/>
    </source>
</evidence>
<dbReference type="InterPro" id="IPR042271">
    <property type="entry name" value="Zinicin_2_N"/>
</dbReference>
<dbReference type="EMBL" id="LVZK01000002">
    <property type="protein sequence ID" value="OAP85553.1"/>
    <property type="molecule type" value="Genomic_DNA"/>
</dbReference>
<dbReference type="AlphaFoldDB" id="A0A179B2V2"/>
<dbReference type="SUPFAM" id="SSF55486">
    <property type="entry name" value="Metalloproteases ('zincins'), catalytic domain"/>
    <property type="match status" value="1"/>
</dbReference>
<evidence type="ECO:0000313" key="2">
    <source>
        <dbReference type="Proteomes" id="UP000078368"/>
    </source>
</evidence>
<dbReference type="STRING" id="1823756.A4H34_08100"/>
<dbReference type="OrthoDB" id="8478472at2"/>
<dbReference type="PANTHER" id="PTHR39420">
    <property type="match status" value="1"/>
</dbReference>
<dbReference type="Proteomes" id="UP000078368">
    <property type="component" value="Unassembled WGS sequence"/>
</dbReference>
<keyword evidence="2" id="KW-1185">Reference proteome</keyword>
<accession>A0A179B2V2</accession>
<protein>
    <recommendedName>
        <fullName evidence="3">Hydrolase</fullName>
    </recommendedName>
</protein>
<dbReference type="NCBIfam" id="TIGR03624">
    <property type="entry name" value="putative hydrolase"/>
    <property type="match status" value="1"/>
</dbReference>
<dbReference type="Gene3D" id="1.20.150.30">
    <property type="entry name" value="Zincin-like metallopeptidase, N-terminal domain"/>
    <property type="match status" value="1"/>
</dbReference>
<organism evidence="1 2">
    <name type="scientific">Peptidiphaga gingivicola</name>
    <dbReference type="NCBI Taxonomy" id="2741497"/>
    <lineage>
        <taxon>Bacteria</taxon>
        <taxon>Bacillati</taxon>
        <taxon>Actinomycetota</taxon>
        <taxon>Actinomycetes</taxon>
        <taxon>Actinomycetales</taxon>
        <taxon>Actinomycetaceae</taxon>
        <taxon>Peptidiphaga</taxon>
    </lineage>
</organism>
<dbReference type="Pfam" id="PF10103">
    <property type="entry name" value="Zincin_2"/>
    <property type="match status" value="1"/>
</dbReference>
<proteinExistence type="predicted"/>
<name>A0A179B2V2_9ACTO</name>
<sequence length="460" mass="50122">MPNVSENELPQDPDQWMEMLRAVMGDETAERIIEQMRESGVNPAAALQGMENLDVTAVMNQVRSMLGSSGDGPVDWSIAEKAARYQIQNEHYDSLSSAEGERAREALSVASLWLDPAVDVDPCTGPNQAWSRLDWLAHSLPTFKRLTEPVAENVGRAFIHAILGQLGNIPEEFHSVLGDSESLPGMRNLISAVMGLQYGRGMAELSTVCFGTADAGLPLVEGHTAALVPSNVSDFAEGLDAPEKEVRMFVAIREQAVARLYSKVPWLRPRVLDAVAAYAREIQIDMSSMEEQVRETGFDPQKLQEFDLSKVFSSKPTESQSAALAQLEHLLSLVEGWVSAVSLQVASAQLPHAVALGEMFGRRAAVSSPAQRVFGPLVGLHIRPRANREAQRFWEVAYAKLGAEGRDGLWKHPDLLPTSEAIEDPDAFFDSSGPSPAVAEELDAFLAELLGEDDPPTEAE</sequence>
<dbReference type="InterPro" id="IPR018766">
    <property type="entry name" value="Zinicin_2"/>
</dbReference>
<reference evidence="1 2" key="1">
    <citation type="submission" date="2016-04" db="EMBL/GenBank/DDBJ databases">
        <title>Peptidophaga gingivicola gen. nov., sp. nov., isolated from human subgingival plaque.</title>
        <authorList>
            <person name="Beall C.J."/>
            <person name="Mokrzan E.M."/>
            <person name="Griffen A.L."/>
            <person name="Leys E.J."/>
        </authorList>
    </citation>
    <scope>NUCLEOTIDE SEQUENCE [LARGE SCALE GENOMIC DNA]</scope>
    <source>
        <strain evidence="1 2">BA112</strain>
    </source>
</reference>
<evidence type="ECO:0000313" key="1">
    <source>
        <dbReference type="EMBL" id="OAP85553.1"/>
    </source>
</evidence>
<comment type="caution">
    <text evidence="1">The sequence shown here is derived from an EMBL/GenBank/DDBJ whole genome shotgun (WGS) entry which is preliminary data.</text>
</comment>